<keyword evidence="1" id="KW-0479">Metal-binding</keyword>
<keyword evidence="5" id="KW-0539">Nucleus</keyword>
<organism evidence="8 9">
    <name type="scientific">Podospora bellae-mahoneyi</name>
    <dbReference type="NCBI Taxonomy" id="2093777"/>
    <lineage>
        <taxon>Eukaryota</taxon>
        <taxon>Fungi</taxon>
        <taxon>Dikarya</taxon>
        <taxon>Ascomycota</taxon>
        <taxon>Pezizomycotina</taxon>
        <taxon>Sordariomycetes</taxon>
        <taxon>Sordariomycetidae</taxon>
        <taxon>Sordariales</taxon>
        <taxon>Podosporaceae</taxon>
        <taxon>Podospora</taxon>
    </lineage>
</organism>
<dbReference type="Gene3D" id="4.10.240.10">
    <property type="entry name" value="Zn(2)-C6 fungal-type DNA-binding domain"/>
    <property type="match status" value="1"/>
</dbReference>
<feature type="compositionally biased region" description="Low complexity" evidence="6">
    <location>
        <begin position="427"/>
        <end position="437"/>
    </location>
</feature>
<dbReference type="PANTHER" id="PTHR31069">
    <property type="entry name" value="OLEATE-ACTIVATED TRANSCRIPTION FACTOR 1-RELATED"/>
    <property type="match status" value="1"/>
</dbReference>
<dbReference type="PROSITE" id="PS50048">
    <property type="entry name" value="ZN2_CY6_FUNGAL_2"/>
    <property type="match status" value="1"/>
</dbReference>
<dbReference type="InterPro" id="IPR013700">
    <property type="entry name" value="AflR"/>
</dbReference>
<dbReference type="PROSITE" id="PS00463">
    <property type="entry name" value="ZN2_CY6_FUNGAL_1"/>
    <property type="match status" value="1"/>
</dbReference>
<feature type="region of interest" description="Disordered" evidence="6">
    <location>
        <begin position="420"/>
        <end position="449"/>
    </location>
</feature>
<dbReference type="SMART" id="SM00066">
    <property type="entry name" value="GAL4"/>
    <property type="match status" value="1"/>
</dbReference>
<dbReference type="InterPro" id="IPR036864">
    <property type="entry name" value="Zn2-C6_fun-type_DNA-bd_sf"/>
</dbReference>
<dbReference type="InterPro" id="IPR001138">
    <property type="entry name" value="Zn2Cys6_DnaBD"/>
</dbReference>
<dbReference type="Pfam" id="PF00172">
    <property type="entry name" value="Zn_clus"/>
    <property type="match status" value="1"/>
</dbReference>
<accession>A0ABR0FQX4</accession>
<dbReference type="GeneID" id="87895963"/>
<dbReference type="RefSeq" id="XP_062735077.1">
    <property type="nucleotide sequence ID" value="XM_062876481.1"/>
</dbReference>
<evidence type="ECO:0000259" key="7">
    <source>
        <dbReference type="PROSITE" id="PS50048"/>
    </source>
</evidence>
<dbReference type="Pfam" id="PF08493">
    <property type="entry name" value="AflR"/>
    <property type="match status" value="1"/>
</dbReference>
<evidence type="ECO:0000256" key="1">
    <source>
        <dbReference type="ARBA" id="ARBA00022723"/>
    </source>
</evidence>
<dbReference type="Proteomes" id="UP001322138">
    <property type="component" value="Unassembled WGS sequence"/>
</dbReference>
<dbReference type="EMBL" id="JAFFGZ010000004">
    <property type="protein sequence ID" value="KAK4646101.1"/>
    <property type="molecule type" value="Genomic_DNA"/>
</dbReference>
<sequence length="479" mass="50673">MLDKTAPSPSSAGPPSAQNARKLRDSCTECASSKVKCGKEKPTCSRCVRRGAKCTYMASRRTGRTSSNASKIAAENNANGATIDVNSGTGSARNERIEPSRPVLRVGTPLNTQSTTMTMTTTNTSAAGDQQTRHSTPGPGPELDAIDPELWSSIMSPSGLITCDPASLSPPLTSIGTDVGSLFDLDFHSPMVIDYPVADHAGDGEGRPVSDLTSRINASVTDRDVFASHHLTSEFDWSVVQKPQCCFSIAIDILSRLFPPAPAGCKHPPASQVDTPKARTIESVISENKQTIESLTRLLDCDCSTDQYLISLMTLIALKVMGWYAAAADDAASAHPAAFEWPGSQSSSRSRSSVSSGSVASGSLGEQVLRLPTIVGNYCVAGQHQDRMAAQLVLSELHRVQKIVNGLSSRLESIRLRAAQDGGSGASSGSSNVGDVSEQPLGGARAGPLSVPTFTQLEDDLRKRFRVLSSETINVLRRA</sequence>
<evidence type="ECO:0000313" key="9">
    <source>
        <dbReference type="Proteomes" id="UP001322138"/>
    </source>
</evidence>
<evidence type="ECO:0000256" key="2">
    <source>
        <dbReference type="ARBA" id="ARBA00023015"/>
    </source>
</evidence>
<gene>
    <name evidence="8" type="ORF">QC761_207360</name>
</gene>
<keyword evidence="2" id="KW-0805">Transcription regulation</keyword>
<proteinExistence type="predicted"/>
<feature type="domain" description="Zn(2)-C6 fungal-type" evidence="7">
    <location>
        <begin position="26"/>
        <end position="56"/>
    </location>
</feature>
<dbReference type="CDD" id="cd00067">
    <property type="entry name" value="GAL4"/>
    <property type="match status" value="1"/>
</dbReference>
<dbReference type="PRINTS" id="PR00755">
    <property type="entry name" value="AFLATOXINBRP"/>
</dbReference>
<keyword evidence="9" id="KW-1185">Reference proteome</keyword>
<name>A0ABR0FQX4_9PEZI</name>
<feature type="region of interest" description="Disordered" evidence="6">
    <location>
        <begin position="338"/>
        <end position="360"/>
    </location>
</feature>
<dbReference type="SUPFAM" id="SSF57701">
    <property type="entry name" value="Zn2/Cys6 DNA-binding domain"/>
    <property type="match status" value="1"/>
</dbReference>
<feature type="compositionally biased region" description="Low complexity" evidence="6">
    <location>
        <begin position="1"/>
        <end position="17"/>
    </location>
</feature>
<feature type="region of interest" description="Disordered" evidence="6">
    <location>
        <begin position="1"/>
        <end position="24"/>
    </location>
</feature>
<dbReference type="InterPro" id="IPR050675">
    <property type="entry name" value="OAF3"/>
</dbReference>
<keyword evidence="4" id="KW-0804">Transcription</keyword>
<reference evidence="8 9" key="1">
    <citation type="journal article" date="2023" name="bioRxiv">
        <title>High-quality genome assemblies of four members of thePodospora anserinaspecies complex.</title>
        <authorList>
            <person name="Ament-Velasquez S.L."/>
            <person name="Vogan A.A."/>
            <person name="Wallerman O."/>
            <person name="Hartmann F."/>
            <person name="Gautier V."/>
            <person name="Silar P."/>
            <person name="Giraud T."/>
            <person name="Johannesson H."/>
        </authorList>
    </citation>
    <scope>NUCLEOTIDE SEQUENCE [LARGE SCALE GENOMIC DNA]</scope>
    <source>
        <strain evidence="8 9">CBS 112042</strain>
    </source>
</reference>
<evidence type="ECO:0000256" key="5">
    <source>
        <dbReference type="ARBA" id="ARBA00023242"/>
    </source>
</evidence>
<evidence type="ECO:0000313" key="8">
    <source>
        <dbReference type="EMBL" id="KAK4646101.1"/>
    </source>
</evidence>
<evidence type="ECO:0000256" key="3">
    <source>
        <dbReference type="ARBA" id="ARBA00023125"/>
    </source>
</evidence>
<evidence type="ECO:0000256" key="6">
    <source>
        <dbReference type="SAM" id="MobiDB-lite"/>
    </source>
</evidence>
<keyword evidence="3" id="KW-0238">DNA-binding</keyword>
<comment type="caution">
    <text evidence="8">The sequence shown here is derived from an EMBL/GenBank/DDBJ whole genome shotgun (WGS) entry which is preliminary data.</text>
</comment>
<evidence type="ECO:0000256" key="4">
    <source>
        <dbReference type="ARBA" id="ARBA00023163"/>
    </source>
</evidence>
<protein>
    <recommendedName>
        <fullName evidence="7">Zn(2)-C6 fungal-type domain-containing protein</fullName>
    </recommendedName>
</protein>
<dbReference type="PANTHER" id="PTHR31069:SF31">
    <property type="entry name" value="MONODICTYPHENONE CLUSTER TRANSCRIPTION FACTOR-RELATED"/>
    <property type="match status" value="1"/>
</dbReference>